<evidence type="ECO:0000256" key="4">
    <source>
        <dbReference type="ARBA" id="ARBA00047304"/>
    </source>
</evidence>
<organism evidence="6 7">
    <name type="scientific">Eucalyptus globulus</name>
    <name type="common">Tasmanian blue gum</name>
    <dbReference type="NCBI Taxonomy" id="34317"/>
    <lineage>
        <taxon>Eukaryota</taxon>
        <taxon>Viridiplantae</taxon>
        <taxon>Streptophyta</taxon>
        <taxon>Embryophyta</taxon>
        <taxon>Tracheophyta</taxon>
        <taxon>Spermatophyta</taxon>
        <taxon>Magnoliopsida</taxon>
        <taxon>eudicotyledons</taxon>
        <taxon>Gunneridae</taxon>
        <taxon>Pentapetalae</taxon>
        <taxon>rosids</taxon>
        <taxon>malvids</taxon>
        <taxon>Myrtales</taxon>
        <taxon>Myrtaceae</taxon>
        <taxon>Myrtoideae</taxon>
        <taxon>Eucalypteae</taxon>
        <taxon>Eucalyptus</taxon>
    </lineage>
</organism>
<feature type="domain" description="TIR" evidence="5">
    <location>
        <begin position="238"/>
        <end position="379"/>
    </location>
</feature>
<evidence type="ECO:0000256" key="3">
    <source>
        <dbReference type="ARBA" id="ARBA00023027"/>
    </source>
</evidence>
<dbReference type="EMBL" id="JBJKBG010000004">
    <property type="protein sequence ID" value="KAL3741240.1"/>
    <property type="molecule type" value="Genomic_DNA"/>
</dbReference>
<dbReference type="Gene3D" id="3.40.50.10140">
    <property type="entry name" value="Toll/interleukin-1 receptor homology (TIR) domain"/>
    <property type="match status" value="2"/>
</dbReference>
<comment type="caution">
    <text evidence="6">The sequence shown here is derived from an EMBL/GenBank/DDBJ whole genome shotgun (WGS) entry which is preliminary data.</text>
</comment>
<evidence type="ECO:0000313" key="7">
    <source>
        <dbReference type="Proteomes" id="UP001634007"/>
    </source>
</evidence>
<dbReference type="EMBL" id="JBJKBG010000004">
    <property type="protein sequence ID" value="KAL3741241.1"/>
    <property type="molecule type" value="Genomic_DNA"/>
</dbReference>
<comment type="catalytic activity">
    <reaction evidence="4">
        <text>NAD(+) + H2O = ADP-D-ribose + nicotinamide + H(+)</text>
        <dbReference type="Rhea" id="RHEA:16301"/>
        <dbReference type="ChEBI" id="CHEBI:15377"/>
        <dbReference type="ChEBI" id="CHEBI:15378"/>
        <dbReference type="ChEBI" id="CHEBI:17154"/>
        <dbReference type="ChEBI" id="CHEBI:57540"/>
        <dbReference type="ChEBI" id="CHEBI:57967"/>
        <dbReference type="EC" id="3.2.2.6"/>
    </reaction>
    <physiologicalReaction direction="left-to-right" evidence="4">
        <dbReference type="Rhea" id="RHEA:16302"/>
    </physiologicalReaction>
</comment>
<keyword evidence="3" id="KW-0520">NAD</keyword>
<name>A0ABD3KN14_EUCGL</name>
<dbReference type="SUPFAM" id="SSF52200">
    <property type="entry name" value="Toll/Interleukin receptor TIR domain"/>
    <property type="match status" value="2"/>
</dbReference>
<dbReference type="PANTHER" id="PTHR32009:SF39">
    <property type="entry name" value="TIR DOMAIN-CONTAINING PROTEIN"/>
    <property type="match status" value="1"/>
</dbReference>
<gene>
    <name evidence="6" type="ORF">ACJRO7_016813</name>
</gene>
<dbReference type="PROSITE" id="PS50104">
    <property type="entry name" value="TIR"/>
    <property type="match status" value="2"/>
</dbReference>
<dbReference type="InterPro" id="IPR035897">
    <property type="entry name" value="Toll_tir_struct_dom_sf"/>
</dbReference>
<keyword evidence="2" id="KW-0378">Hydrolase</keyword>
<dbReference type="SMART" id="SM00255">
    <property type="entry name" value="TIR"/>
    <property type="match status" value="2"/>
</dbReference>
<dbReference type="AlphaFoldDB" id="A0ABD3KN14"/>
<dbReference type="Pfam" id="PF01582">
    <property type="entry name" value="TIR"/>
    <property type="match status" value="2"/>
</dbReference>
<dbReference type="FunFam" id="3.40.50.10140:FF:000007">
    <property type="entry name" value="Disease resistance protein (TIR-NBS-LRR class)"/>
    <property type="match status" value="1"/>
</dbReference>
<reference evidence="6 7" key="1">
    <citation type="submission" date="2024-11" db="EMBL/GenBank/DDBJ databases">
        <title>Chromosome-level genome assembly of Eucalyptus globulus Labill. provides insights into its genome evolution.</title>
        <authorList>
            <person name="Li X."/>
        </authorList>
    </citation>
    <scope>NUCLEOTIDE SEQUENCE [LARGE SCALE GENOMIC DNA]</scope>
    <source>
        <strain evidence="6">CL2024</strain>
        <tissue evidence="6">Fresh tender leaves</tissue>
    </source>
</reference>
<sequence>MNKRKALNGLAAVPPLVPLSVYAYKALQRKRCAAPRNYDVFLNFRGPDTCTGFVDFLYSSLVAAGVHVFRDDDALPIGEEIELELLQAIRSCRIAIPIISEQYFESNWCLRELTEIMNCSVKHDTSVFPIFYKVDVVDIRRLHDNFGEALLKPEIQGRREDVTKWEKALRDITYIKGWISQTIANGNEGELVKIVVARVLNELKPTWIERLPLFPIWMSNHHISSLYHYYLKEKRRLRQCQVFLAFRGCDTRYGFAAYLYISLVAAKISVFFDDDMSIVGKVISDELINAIEHCKISIPILSPNFTSSQWCLRELESMVICKKTKGQKILPIFYKVNPSDVRNLSLSFESNFFIHEKRFGRDCSEQWKHALKEVGSFKG</sequence>
<dbReference type="PANTHER" id="PTHR32009">
    <property type="entry name" value="TMV RESISTANCE PROTEIN N-LIKE"/>
    <property type="match status" value="1"/>
</dbReference>
<protein>
    <recommendedName>
        <fullName evidence="1">ADP-ribosyl cyclase/cyclic ADP-ribose hydrolase</fullName>
        <ecNumber evidence="1">3.2.2.6</ecNumber>
    </recommendedName>
</protein>
<evidence type="ECO:0000256" key="1">
    <source>
        <dbReference type="ARBA" id="ARBA00011982"/>
    </source>
</evidence>
<feature type="domain" description="TIR" evidence="5">
    <location>
        <begin position="36"/>
        <end position="203"/>
    </location>
</feature>
<dbReference type="EC" id="3.2.2.6" evidence="1"/>
<evidence type="ECO:0000259" key="5">
    <source>
        <dbReference type="PROSITE" id="PS50104"/>
    </source>
</evidence>
<evidence type="ECO:0000313" key="6">
    <source>
        <dbReference type="EMBL" id="KAL3741241.1"/>
    </source>
</evidence>
<evidence type="ECO:0000256" key="2">
    <source>
        <dbReference type="ARBA" id="ARBA00022801"/>
    </source>
</evidence>
<dbReference type="Proteomes" id="UP001634007">
    <property type="component" value="Unassembled WGS sequence"/>
</dbReference>
<dbReference type="GO" id="GO:0061809">
    <property type="term" value="F:NAD+ nucleosidase activity, cyclic ADP-ribose generating"/>
    <property type="evidence" value="ECO:0007669"/>
    <property type="project" value="UniProtKB-EC"/>
</dbReference>
<accession>A0ABD3KN14</accession>
<keyword evidence="7" id="KW-1185">Reference proteome</keyword>
<dbReference type="InterPro" id="IPR000157">
    <property type="entry name" value="TIR_dom"/>
</dbReference>
<proteinExistence type="predicted"/>